<evidence type="ECO:0000313" key="2">
    <source>
        <dbReference type="WBParaSite" id="ES5_v2.g17494.t1"/>
    </source>
</evidence>
<dbReference type="WBParaSite" id="ES5_v2.g17494.t1">
    <property type="protein sequence ID" value="ES5_v2.g17494.t1"/>
    <property type="gene ID" value="ES5_v2.g17494"/>
</dbReference>
<dbReference type="Proteomes" id="UP000887579">
    <property type="component" value="Unplaced"/>
</dbReference>
<organism evidence="1 2">
    <name type="scientific">Panagrolaimus sp. ES5</name>
    <dbReference type="NCBI Taxonomy" id="591445"/>
    <lineage>
        <taxon>Eukaryota</taxon>
        <taxon>Metazoa</taxon>
        <taxon>Ecdysozoa</taxon>
        <taxon>Nematoda</taxon>
        <taxon>Chromadorea</taxon>
        <taxon>Rhabditida</taxon>
        <taxon>Tylenchina</taxon>
        <taxon>Panagrolaimomorpha</taxon>
        <taxon>Panagrolaimoidea</taxon>
        <taxon>Panagrolaimidae</taxon>
        <taxon>Panagrolaimus</taxon>
    </lineage>
</organism>
<name>A0AC34FJK9_9BILA</name>
<evidence type="ECO:0000313" key="1">
    <source>
        <dbReference type="Proteomes" id="UP000887579"/>
    </source>
</evidence>
<protein>
    <submittedName>
        <fullName evidence="2">PI3K/PI4K catalytic domain-containing protein</fullName>
    </submittedName>
</protein>
<proteinExistence type="predicted"/>
<reference evidence="2" key="1">
    <citation type="submission" date="2022-11" db="UniProtKB">
        <authorList>
            <consortium name="WormBaseParasite"/>
        </authorList>
    </citation>
    <scope>IDENTIFICATION</scope>
</reference>
<sequence>SPAAKRATFSFEEDHDHESPTESLEEDFRKESADLSREEVATDAGYTSLASINSNQRRITEVEDETDESALLAVRKNLQEKQSLLLRLFESPHFDINLAMKYLFISKEPGILSYLGNCSKNVLFALECFWLLEAYDIELFRKQSNKVHGYHLRQKIVQDYLSECSSRPNSRSSFHTRSKSDAKVANGAHTLPSVMPRSDSAASVRSIQGAPGDLKTGKAFDDGCCCTNESEPFECTCISNSKIRPEMEFVKALMNIGNKLKFIPLKSDKSRQLVYELFMLNLNLPARVCIPMYANTLEHYVVRIPHTSGCVLNSKDKAPYCIYVEVVEVKNFYESKVPVKLSEGSNFVASSLPGFNIRPSSNSTIDSFTGNAVFQTQISQELETLSLNDGEDDKLTQFDKLFVEDSHIDTSSQMSIDDEDNPKPSTATEAPSSTLNPAEVRQRLKVRQRLSELKKKKPKKMEHCPEDPSASAMSEPWEEKLIRIRESSPYGTLEGWKLLPVIIKTGDDLRQELLAYQLLTTLQKIWKEEKLPLYLRPYKILVYSSDSGMIEPILNACSLHQIKKNLVANPSYDDADQPYPPTLLSHFLITYGSQLPCFRGGPTLLKQLYERFHLSYTEPQLQDLISGFIENSRDSLTTRLYDNFQYYTNGIF</sequence>
<accession>A0AC34FJK9</accession>